<dbReference type="InterPro" id="IPR050194">
    <property type="entry name" value="Glycosyltransferase_grp1"/>
</dbReference>
<evidence type="ECO:0000313" key="3">
    <source>
        <dbReference type="EMBL" id="KOO69694.1"/>
    </source>
</evidence>
<proteinExistence type="predicted"/>
<name>A0A8E1US67_9BACT</name>
<comment type="caution">
    <text evidence="3">The sequence shown here is derived from an EMBL/GenBank/DDBJ whole genome shotgun (WGS) entry which is preliminary data.</text>
</comment>
<dbReference type="AlphaFoldDB" id="A0A8E1US67"/>
<accession>A0A8E1US67</accession>
<evidence type="ECO:0000313" key="4">
    <source>
        <dbReference type="Proteomes" id="UP000036951"/>
    </source>
</evidence>
<feature type="domain" description="Glycosyltransferase subfamily 4-like N-terminal" evidence="2">
    <location>
        <begin position="19"/>
        <end position="176"/>
    </location>
</feature>
<reference evidence="3 4" key="1">
    <citation type="submission" date="2015-06" db="EMBL/GenBank/DDBJ databases">
        <title>Prevotella sp. 109, sp. nov., a novel member of the family Prevotellaceae isolated from human faeces.</title>
        <authorList>
            <person name="Shkoporov A.N."/>
            <person name="Chaplin A.V."/>
            <person name="Kafarskaia L.I."/>
            <person name="Efimov B.A."/>
        </authorList>
    </citation>
    <scope>NUCLEOTIDE SEQUENCE [LARGE SCALE GENOMIC DNA]</scope>
    <source>
        <strain evidence="3 4">109</strain>
    </source>
</reference>
<dbReference type="InterPro" id="IPR001296">
    <property type="entry name" value="Glyco_trans_1"/>
</dbReference>
<dbReference type="PANTHER" id="PTHR45947">
    <property type="entry name" value="SULFOQUINOVOSYL TRANSFERASE SQD2"/>
    <property type="match status" value="1"/>
</dbReference>
<dbReference type="Gene3D" id="3.40.50.2000">
    <property type="entry name" value="Glycogen Phosphorylase B"/>
    <property type="match status" value="2"/>
</dbReference>
<dbReference type="Pfam" id="PF00534">
    <property type="entry name" value="Glycos_transf_1"/>
    <property type="match status" value="1"/>
</dbReference>
<dbReference type="GO" id="GO:0016757">
    <property type="term" value="F:glycosyltransferase activity"/>
    <property type="evidence" value="ECO:0007669"/>
    <property type="project" value="InterPro"/>
</dbReference>
<keyword evidence="4" id="KW-1185">Reference proteome</keyword>
<organism evidence="3 4">
    <name type="scientific">Xylanibacter rarus</name>
    <dbReference type="NCBI Taxonomy" id="1676614"/>
    <lineage>
        <taxon>Bacteria</taxon>
        <taxon>Pseudomonadati</taxon>
        <taxon>Bacteroidota</taxon>
        <taxon>Bacteroidia</taxon>
        <taxon>Bacteroidales</taxon>
        <taxon>Prevotellaceae</taxon>
        <taxon>Xylanibacter</taxon>
    </lineage>
</organism>
<gene>
    <name evidence="3" type="ORF">ACU52_00630</name>
</gene>
<feature type="domain" description="Glycosyl transferase family 1" evidence="1">
    <location>
        <begin position="186"/>
        <end position="349"/>
    </location>
</feature>
<keyword evidence="3" id="KW-0808">Transferase</keyword>
<evidence type="ECO:0000259" key="2">
    <source>
        <dbReference type="Pfam" id="PF13439"/>
    </source>
</evidence>
<dbReference type="InterPro" id="IPR028098">
    <property type="entry name" value="Glyco_trans_4-like_N"/>
</dbReference>
<dbReference type="RefSeq" id="WP_053397362.1">
    <property type="nucleotide sequence ID" value="NZ_LFQU01000001.1"/>
</dbReference>
<evidence type="ECO:0000259" key="1">
    <source>
        <dbReference type="Pfam" id="PF00534"/>
    </source>
</evidence>
<dbReference type="SUPFAM" id="SSF53756">
    <property type="entry name" value="UDP-Glycosyltransferase/glycogen phosphorylase"/>
    <property type="match status" value="1"/>
</dbReference>
<protein>
    <submittedName>
        <fullName evidence="3">Glycosyl transferase family 1</fullName>
    </submittedName>
</protein>
<dbReference type="Proteomes" id="UP000036951">
    <property type="component" value="Unassembled WGS sequence"/>
</dbReference>
<sequence>MINNNFRVLQLGKFYPICGGVEKVAYDLMSGLSEQNVYCDMMCAATNGESRTISVNEHAKVICCHTLAKIAATMISPAMIFALKKVQDQYDIIHVHHPDPMACLALLLSGYKGKVVLHWHSDIQKQRILLRLYSPLQKWLIRRADKIVGTSPVYLSESPFLRKVQHKTVCLPIGVDPMCPDAAGVRKIKDRYKGKKIIFSLGRLVTYKGYEFLIAATKYLKDNYMILIGGTGALREKLQEEINSMHLRGKVKLLGHVSDEELPSYYGACDVFCLSSVQKTEAFGIVQIEAMSCGKPVVATKIPHSGVSWVNAHEESGINVVPGDAYALAKAIEAIAENGAAYDRYSEGALNRYQKLFTKEKMIAKCKELYDGLMKETKQ</sequence>
<dbReference type="EMBL" id="LFQU01000001">
    <property type="protein sequence ID" value="KOO69694.1"/>
    <property type="molecule type" value="Genomic_DNA"/>
</dbReference>
<dbReference type="Pfam" id="PF13439">
    <property type="entry name" value="Glyco_transf_4"/>
    <property type="match status" value="1"/>
</dbReference>
<dbReference type="PANTHER" id="PTHR45947:SF3">
    <property type="entry name" value="SULFOQUINOVOSYL TRANSFERASE SQD2"/>
    <property type="match status" value="1"/>
</dbReference>
<dbReference type="OrthoDB" id="9811239at2"/>